<sequence>MNSEYEILSIPINNNNNLNSLNSLTNIFSDNDGYYDMDEIKNKRFETINIGVYGDAGVGKTSLINAVLGTSFEENQVQNIENSGYRVLFKMGDIKKYELILHDISIDHNYLVPENVMEMDAFIIMFSMDSRISLDNCEKYLDYIKMYKVQIDPPIIMVGGKTDILYETTHENNNINNNSYNKAIQLNQAIQTSQFLNLKFQDCSIKNNVYSIVSVFNVLLLEYERKKNDNHNNNNHIHNNFNNFNFNNFNNNNNNNNTNYNFIKSKYKKLKKLFFNKLNNS</sequence>
<dbReference type="SUPFAM" id="SSF52540">
    <property type="entry name" value="P-loop containing nucleoside triphosphate hydrolases"/>
    <property type="match status" value="1"/>
</dbReference>
<dbReference type="GO" id="GO:0003924">
    <property type="term" value="F:GTPase activity"/>
    <property type="evidence" value="ECO:0000318"/>
    <property type="project" value="GO_Central"/>
</dbReference>
<proteinExistence type="predicted"/>
<accession>F0ZQ50</accession>
<evidence type="ECO:0000256" key="2">
    <source>
        <dbReference type="ARBA" id="ARBA00023134"/>
    </source>
</evidence>
<evidence type="ECO:0008006" key="5">
    <source>
        <dbReference type="Google" id="ProtNLM"/>
    </source>
</evidence>
<gene>
    <name evidence="3" type="ORF">DICPUDRAFT_80316</name>
</gene>
<dbReference type="InterPro" id="IPR001806">
    <property type="entry name" value="Small_GTPase"/>
</dbReference>
<dbReference type="GO" id="GO:0005525">
    <property type="term" value="F:GTP binding"/>
    <property type="evidence" value="ECO:0000318"/>
    <property type="project" value="GO_Central"/>
</dbReference>
<keyword evidence="2" id="KW-0342">GTP-binding</keyword>
<dbReference type="Pfam" id="PF00071">
    <property type="entry name" value="Ras"/>
    <property type="match status" value="1"/>
</dbReference>
<dbReference type="InterPro" id="IPR027417">
    <property type="entry name" value="P-loop_NTPase"/>
</dbReference>
<dbReference type="GO" id="GO:0007264">
    <property type="term" value="P:small GTPase-mediated signal transduction"/>
    <property type="evidence" value="ECO:0000318"/>
    <property type="project" value="GO_Central"/>
</dbReference>
<dbReference type="SMART" id="SM00173">
    <property type="entry name" value="RAS"/>
    <property type="match status" value="1"/>
</dbReference>
<evidence type="ECO:0000313" key="3">
    <source>
        <dbReference type="EMBL" id="EGC33923.1"/>
    </source>
</evidence>
<dbReference type="InterPro" id="IPR020849">
    <property type="entry name" value="Small_GTPase_Ras-type"/>
</dbReference>
<dbReference type="GeneID" id="10502672"/>
<dbReference type="Proteomes" id="UP000001064">
    <property type="component" value="Unassembled WGS sequence"/>
</dbReference>
<evidence type="ECO:0000313" key="4">
    <source>
        <dbReference type="Proteomes" id="UP000001064"/>
    </source>
</evidence>
<dbReference type="VEuPathDB" id="AmoebaDB:DICPUDRAFT_80316"/>
<evidence type="ECO:0000256" key="1">
    <source>
        <dbReference type="ARBA" id="ARBA00022741"/>
    </source>
</evidence>
<reference evidence="4" key="1">
    <citation type="journal article" date="2011" name="Genome Biol.">
        <title>Comparative genomics of the social amoebae Dictyostelium discoideum and Dictyostelium purpureum.</title>
        <authorList>
            <consortium name="US DOE Joint Genome Institute (JGI-PGF)"/>
            <person name="Sucgang R."/>
            <person name="Kuo A."/>
            <person name="Tian X."/>
            <person name="Salerno W."/>
            <person name="Parikh A."/>
            <person name="Feasley C.L."/>
            <person name="Dalin E."/>
            <person name="Tu H."/>
            <person name="Huang E."/>
            <person name="Barry K."/>
            <person name="Lindquist E."/>
            <person name="Shapiro H."/>
            <person name="Bruce D."/>
            <person name="Schmutz J."/>
            <person name="Salamov A."/>
            <person name="Fey P."/>
            <person name="Gaudet P."/>
            <person name="Anjard C."/>
            <person name="Babu M.M."/>
            <person name="Basu S."/>
            <person name="Bushmanova Y."/>
            <person name="van der Wel H."/>
            <person name="Katoh-Kurasawa M."/>
            <person name="Dinh C."/>
            <person name="Coutinho P.M."/>
            <person name="Saito T."/>
            <person name="Elias M."/>
            <person name="Schaap P."/>
            <person name="Kay R.R."/>
            <person name="Henrissat B."/>
            <person name="Eichinger L."/>
            <person name="Rivero F."/>
            <person name="Putnam N.H."/>
            <person name="West C.M."/>
            <person name="Loomis W.F."/>
            <person name="Chisholm R.L."/>
            <person name="Shaulsky G."/>
            <person name="Strassmann J.E."/>
            <person name="Queller D.C."/>
            <person name="Kuspa A."/>
            <person name="Grigoriev I.V."/>
        </authorList>
    </citation>
    <scope>NUCLEOTIDE SEQUENCE [LARGE SCALE GENOMIC DNA]</scope>
    <source>
        <strain evidence="4">QSDP1</strain>
    </source>
</reference>
<keyword evidence="1" id="KW-0547">Nucleotide-binding</keyword>
<dbReference type="PROSITE" id="PS51419">
    <property type="entry name" value="RAB"/>
    <property type="match status" value="1"/>
</dbReference>
<dbReference type="STRING" id="5786.F0ZQ50"/>
<dbReference type="AlphaFoldDB" id="F0ZQ50"/>
<dbReference type="InParanoid" id="F0ZQ50"/>
<keyword evidence="4" id="KW-1185">Reference proteome</keyword>
<dbReference type="RefSeq" id="XP_003289558.1">
    <property type="nucleotide sequence ID" value="XM_003289510.1"/>
</dbReference>
<name>F0ZQ50_DICPU</name>
<dbReference type="GO" id="GO:0019003">
    <property type="term" value="F:GDP binding"/>
    <property type="evidence" value="ECO:0000318"/>
    <property type="project" value="GO_Central"/>
</dbReference>
<protein>
    <recommendedName>
        <fullName evidence="5">G domain-containing protein</fullName>
    </recommendedName>
</protein>
<dbReference type="OrthoDB" id="265044at2759"/>
<dbReference type="KEGG" id="dpp:DICPUDRAFT_80316"/>
<dbReference type="PANTHER" id="PTHR24070">
    <property type="entry name" value="RAS, DI-RAS, AND RHEB FAMILY MEMBERS OF SMALL GTPASE SUPERFAMILY"/>
    <property type="match status" value="1"/>
</dbReference>
<dbReference type="Gene3D" id="3.40.50.300">
    <property type="entry name" value="P-loop containing nucleotide triphosphate hydrolases"/>
    <property type="match status" value="1"/>
</dbReference>
<organism evidence="3 4">
    <name type="scientific">Dictyostelium purpureum</name>
    <name type="common">Slime mold</name>
    <dbReference type="NCBI Taxonomy" id="5786"/>
    <lineage>
        <taxon>Eukaryota</taxon>
        <taxon>Amoebozoa</taxon>
        <taxon>Evosea</taxon>
        <taxon>Eumycetozoa</taxon>
        <taxon>Dictyostelia</taxon>
        <taxon>Dictyosteliales</taxon>
        <taxon>Dictyosteliaceae</taxon>
        <taxon>Dictyostelium</taxon>
    </lineage>
</organism>
<dbReference type="EMBL" id="GL871120">
    <property type="protein sequence ID" value="EGC33923.1"/>
    <property type="molecule type" value="Genomic_DNA"/>
</dbReference>
<dbReference type="GO" id="GO:0005886">
    <property type="term" value="C:plasma membrane"/>
    <property type="evidence" value="ECO:0000318"/>
    <property type="project" value="GO_Central"/>
</dbReference>